<name>A0AA39MDT5_9AGAR</name>
<organism evidence="2 3">
    <name type="scientific">Armillaria borealis</name>
    <dbReference type="NCBI Taxonomy" id="47425"/>
    <lineage>
        <taxon>Eukaryota</taxon>
        <taxon>Fungi</taxon>
        <taxon>Dikarya</taxon>
        <taxon>Basidiomycota</taxon>
        <taxon>Agaricomycotina</taxon>
        <taxon>Agaricomycetes</taxon>
        <taxon>Agaricomycetidae</taxon>
        <taxon>Agaricales</taxon>
        <taxon>Marasmiineae</taxon>
        <taxon>Physalacriaceae</taxon>
        <taxon>Armillaria</taxon>
    </lineage>
</organism>
<reference evidence="2" key="1">
    <citation type="submission" date="2023-06" db="EMBL/GenBank/DDBJ databases">
        <authorList>
            <consortium name="Lawrence Berkeley National Laboratory"/>
            <person name="Ahrendt S."/>
            <person name="Sahu N."/>
            <person name="Indic B."/>
            <person name="Wong-Bajracharya J."/>
            <person name="Merenyi Z."/>
            <person name="Ke H.-M."/>
            <person name="Monk M."/>
            <person name="Kocsube S."/>
            <person name="Drula E."/>
            <person name="Lipzen A."/>
            <person name="Balint B."/>
            <person name="Henrissat B."/>
            <person name="Andreopoulos B."/>
            <person name="Martin F.M."/>
            <person name="Harder C.B."/>
            <person name="Rigling D."/>
            <person name="Ford K.L."/>
            <person name="Foster G.D."/>
            <person name="Pangilinan J."/>
            <person name="Papanicolaou A."/>
            <person name="Barry K."/>
            <person name="LaButti K."/>
            <person name="Viragh M."/>
            <person name="Koriabine M."/>
            <person name="Yan M."/>
            <person name="Riley R."/>
            <person name="Champramary S."/>
            <person name="Plett K.L."/>
            <person name="Tsai I.J."/>
            <person name="Slot J."/>
            <person name="Sipos G."/>
            <person name="Plett J."/>
            <person name="Nagy L.G."/>
            <person name="Grigoriev I.V."/>
        </authorList>
    </citation>
    <scope>NUCLEOTIDE SEQUENCE</scope>
    <source>
        <strain evidence="2">FPL87.14</strain>
    </source>
</reference>
<sequence length="98" mass="9723">MAQKQLNLSPEAVTVLLEALSVLNLGSASDASTSSSAPAVSSNDANDSAGSAVPAGNAAAPPATQLGVARARPIGVLCLPPIDEPPGSVRSEFVDFTH</sequence>
<accession>A0AA39MDT5</accession>
<protein>
    <submittedName>
        <fullName evidence="2">Uncharacterized protein</fullName>
    </submittedName>
</protein>
<keyword evidence="3" id="KW-1185">Reference proteome</keyword>
<evidence type="ECO:0000313" key="3">
    <source>
        <dbReference type="Proteomes" id="UP001175226"/>
    </source>
</evidence>
<evidence type="ECO:0000313" key="2">
    <source>
        <dbReference type="EMBL" id="KAK0431146.1"/>
    </source>
</evidence>
<gene>
    <name evidence="2" type="ORF">EV421DRAFT_1912115</name>
</gene>
<comment type="caution">
    <text evidence="2">The sequence shown here is derived from an EMBL/GenBank/DDBJ whole genome shotgun (WGS) entry which is preliminary data.</text>
</comment>
<proteinExistence type="predicted"/>
<evidence type="ECO:0000256" key="1">
    <source>
        <dbReference type="SAM" id="MobiDB-lite"/>
    </source>
</evidence>
<dbReference type="AlphaFoldDB" id="A0AA39MDT5"/>
<feature type="region of interest" description="Disordered" evidence="1">
    <location>
        <begin position="28"/>
        <end position="60"/>
    </location>
</feature>
<dbReference type="EMBL" id="JAUEPT010000121">
    <property type="protein sequence ID" value="KAK0431146.1"/>
    <property type="molecule type" value="Genomic_DNA"/>
</dbReference>
<dbReference type="Proteomes" id="UP001175226">
    <property type="component" value="Unassembled WGS sequence"/>
</dbReference>